<evidence type="ECO:0000256" key="2">
    <source>
        <dbReference type="SAM" id="SignalP"/>
    </source>
</evidence>
<keyword evidence="2" id="KW-0732">Signal</keyword>
<feature type="signal peptide" evidence="2">
    <location>
        <begin position="1"/>
        <end position="34"/>
    </location>
</feature>
<name>A0A7M1SX84_9MICO</name>
<dbReference type="EMBL" id="CP063169">
    <property type="protein sequence ID" value="QOR72179.1"/>
    <property type="molecule type" value="Genomic_DNA"/>
</dbReference>
<organism evidence="3 4">
    <name type="scientific">Ruania alkalisoli</name>
    <dbReference type="NCBI Taxonomy" id="2779775"/>
    <lineage>
        <taxon>Bacteria</taxon>
        <taxon>Bacillati</taxon>
        <taxon>Actinomycetota</taxon>
        <taxon>Actinomycetes</taxon>
        <taxon>Micrococcales</taxon>
        <taxon>Ruaniaceae</taxon>
        <taxon>Ruania</taxon>
    </lineage>
</organism>
<keyword evidence="1" id="KW-0812">Transmembrane</keyword>
<protein>
    <submittedName>
        <fullName evidence="3">Uncharacterized protein</fullName>
    </submittedName>
</protein>
<keyword evidence="4" id="KW-1185">Reference proteome</keyword>
<feature type="transmembrane region" description="Helical" evidence="1">
    <location>
        <begin position="299"/>
        <end position="320"/>
    </location>
</feature>
<sequence>MKRSRSRARSRAWVATAILTVGGMLASGAPPAHASTGGLAHALAVDAVVADLEWDVRVDGAAGALSGLVDILTGEAAVDGVEVRGVEAQTPTSPEGTDGEAVGPYAIGSVLTFRQVNSHTARVEDAELSARSAVEGGSVDVLGTRVLDIGTISAAVALAPEGEAHIDRQVSGLEVFGERVGADPQVDTTRELTSSDVLDALTAQFPGLAAAADLVGAAVSGGGAIEVVATGRDDQSADGASAVGLHLAVSTNASLTLCLPDGSGGCTGSVTVTAAATVLDATFAQVRVERPEALPGVPVWQIVVGAAATLVLVGLVVWAIRESVRIRRREEEER</sequence>
<dbReference type="KEGG" id="halt:IM660_08095"/>
<dbReference type="RefSeq" id="WP_193498820.1">
    <property type="nucleotide sequence ID" value="NZ_CP063169.1"/>
</dbReference>
<accession>A0A7M1SX84</accession>
<evidence type="ECO:0000313" key="4">
    <source>
        <dbReference type="Proteomes" id="UP000593758"/>
    </source>
</evidence>
<evidence type="ECO:0000313" key="3">
    <source>
        <dbReference type="EMBL" id="QOR72179.1"/>
    </source>
</evidence>
<dbReference type="AlphaFoldDB" id="A0A7M1SX84"/>
<keyword evidence="1" id="KW-0472">Membrane</keyword>
<dbReference type="Proteomes" id="UP000593758">
    <property type="component" value="Chromosome"/>
</dbReference>
<keyword evidence="1" id="KW-1133">Transmembrane helix</keyword>
<reference evidence="3 4" key="1">
    <citation type="submission" date="2020-10" db="EMBL/GenBank/DDBJ databases">
        <title>Haloactinobacterium sp. RN3S43, a bacterium isolated from saline soil.</title>
        <authorList>
            <person name="Sun J.-Q."/>
        </authorList>
    </citation>
    <scope>NUCLEOTIDE SEQUENCE [LARGE SCALE GENOMIC DNA]</scope>
    <source>
        <strain evidence="3 4">RN3S43</strain>
    </source>
</reference>
<gene>
    <name evidence="3" type="ORF">IM660_08095</name>
</gene>
<proteinExistence type="predicted"/>
<feature type="chain" id="PRO_5032883743" evidence="2">
    <location>
        <begin position="35"/>
        <end position="334"/>
    </location>
</feature>
<evidence type="ECO:0000256" key="1">
    <source>
        <dbReference type="SAM" id="Phobius"/>
    </source>
</evidence>